<keyword evidence="1" id="KW-1133">Transmembrane helix</keyword>
<feature type="transmembrane region" description="Helical" evidence="1">
    <location>
        <begin position="94"/>
        <end position="113"/>
    </location>
</feature>
<evidence type="ECO:0008006" key="4">
    <source>
        <dbReference type="Google" id="ProtNLM"/>
    </source>
</evidence>
<keyword evidence="1" id="KW-0812">Transmembrane</keyword>
<evidence type="ECO:0000313" key="3">
    <source>
        <dbReference type="Proteomes" id="UP000815846"/>
    </source>
</evidence>
<evidence type="ECO:0000256" key="1">
    <source>
        <dbReference type="SAM" id="Phobius"/>
    </source>
</evidence>
<dbReference type="EMBL" id="PJAI02000008">
    <property type="protein sequence ID" value="TYK65731.1"/>
    <property type="molecule type" value="Genomic_DNA"/>
</dbReference>
<evidence type="ECO:0000313" key="2">
    <source>
        <dbReference type="EMBL" id="TYK65731.1"/>
    </source>
</evidence>
<dbReference type="RefSeq" id="WP_101344842.1">
    <property type="nucleotide sequence ID" value="NZ_PJAI02000008.1"/>
</dbReference>
<protein>
    <recommendedName>
        <fullName evidence="4">Phage holin family protein</fullName>
    </recommendedName>
</protein>
<accession>A0ABY3MWX5</accession>
<sequence>MTESAHQKQPEDQALPPTDDVNPQEVLSAWESAFNSIKTQLRSYATLIAADFRLSIKAIVLVVVCIAAMACLGLIIWLILLVGLTYGLNSLGLDWFWCLLIVLGLNIGALLVVKQILSSALKSIEMKSSAEVILNSVQGTVKNTNADDISKHQHQQKEPYV</sequence>
<dbReference type="Proteomes" id="UP000815846">
    <property type="component" value="Unassembled WGS sequence"/>
</dbReference>
<keyword evidence="3" id="KW-1185">Reference proteome</keyword>
<gene>
    <name evidence="2" type="ORF">CWS31_008760</name>
</gene>
<feature type="transmembrane region" description="Helical" evidence="1">
    <location>
        <begin position="58"/>
        <end position="82"/>
    </location>
</feature>
<proteinExistence type="predicted"/>
<organism evidence="2 3">
    <name type="scientific">Colwellia echini</name>
    <dbReference type="NCBI Taxonomy" id="1982103"/>
    <lineage>
        <taxon>Bacteria</taxon>
        <taxon>Pseudomonadati</taxon>
        <taxon>Pseudomonadota</taxon>
        <taxon>Gammaproteobacteria</taxon>
        <taxon>Alteromonadales</taxon>
        <taxon>Colwelliaceae</taxon>
        <taxon>Colwellia</taxon>
    </lineage>
</organism>
<name>A0ABY3MWX5_9GAMM</name>
<comment type="caution">
    <text evidence="2">The sequence shown here is derived from an EMBL/GenBank/DDBJ whole genome shotgun (WGS) entry which is preliminary data.</text>
</comment>
<reference evidence="2 3" key="1">
    <citation type="submission" date="2019-08" db="EMBL/GenBank/DDBJ databases">
        <title>Microbe sample from Colwellia echini.</title>
        <authorList>
            <person name="Christiansen L."/>
            <person name="Pathiraja D."/>
            <person name="Schultz-Johansen M."/>
            <person name="Choi I.-G."/>
            <person name="Stougaard P."/>
        </authorList>
    </citation>
    <scope>NUCLEOTIDE SEQUENCE [LARGE SCALE GENOMIC DNA]</scope>
    <source>
        <strain evidence="2 3">A3</strain>
    </source>
</reference>
<keyword evidence="1" id="KW-0472">Membrane</keyword>